<evidence type="ECO:0000256" key="1">
    <source>
        <dbReference type="ARBA" id="ARBA00022729"/>
    </source>
</evidence>
<dbReference type="SUPFAM" id="SSF50685">
    <property type="entry name" value="Barwin-like endoglucanases"/>
    <property type="match status" value="1"/>
</dbReference>
<proteinExistence type="predicted"/>
<dbReference type="Gene3D" id="2.40.40.10">
    <property type="entry name" value="RlpA-like domain"/>
    <property type="match status" value="1"/>
</dbReference>
<dbReference type="Pfam" id="PF06725">
    <property type="entry name" value="3D"/>
    <property type="match status" value="1"/>
</dbReference>
<dbReference type="PANTHER" id="PTHR39160:SF4">
    <property type="entry name" value="RESUSCITATION-PROMOTING FACTOR RPFB"/>
    <property type="match status" value="1"/>
</dbReference>
<keyword evidence="1" id="KW-0732">Signal</keyword>
<dbReference type="GO" id="GO:0009254">
    <property type="term" value="P:peptidoglycan turnover"/>
    <property type="evidence" value="ECO:0007669"/>
    <property type="project" value="InterPro"/>
</dbReference>
<organism evidence="3 4">
    <name type="scientific">Hydrogenispora ethanolica</name>
    <dbReference type="NCBI Taxonomy" id="1082276"/>
    <lineage>
        <taxon>Bacteria</taxon>
        <taxon>Bacillati</taxon>
        <taxon>Bacillota</taxon>
        <taxon>Hydrogenispora</taxon>
    </lineage>
</organism>
<evidence type="ECO:0000313" key="4">
    <source>
        <dbReference type="Proteomes" id="UP000295008"/>
    </source>
</evidence>
<dbReference type="InterPro" id="IPR010611">
    <property type="entry name" value="3D_dom"/>
</dbReference>
<dbReference type="GO" id="GO:0019867">
    <property type="term" value="C:outer membrane"/>
    <property type="evidence" value="ECO:0007669"/>
    <property type="project" value="InterPro"/>
</dbReference>
<reference evidence="3 4" key="1">
    <citation type="submission" date="2019-03" db="EMBL/GenBank/DDBJ databases">
        <title>Genomic Encyclopedia of Type Strains, Phase IV (KMG-IV): sequencing the most valuable type-strain genomes for metagenomic binning, comparative biology and taxonomic classification.</title>
        <authorList>
            <person name="Goeker M."/>
        </authorList>
    </citation>
    <scope>NUCLEOTIDE SEQUENCE [LARGE SCALE GENOMIC DNA]</scope>
    <source>
        <strain evidence="3 4">LX-B</strain>
    </source>
</reference>
<gene>
    <name evidence="3" type="ORF">EDC14_103627</name>
</gene>
<comment type="caution">
    <text evidence="3">The sequence shown here is derived from an EMBL/GenBank/DDBJ whole genome shotgun (WGS) entry which is preliminary data.</text>
</comment>
<dbReference type="Proteomes" id="UP000295008">
    <property type="component" value="Unassembled WGS sequence"/>
</dbReference>
<feature type="domain" description="3D" evidence="2">
    <location>
        <begin position="224"/>
        <end position="283"/>
    </location>
</feature>
<dbReference type="InterPro" id="IPR051933">
    <property type="entry name" value="Resuscitation_pf_RpfB"/>
</dbReference>
<protein>
    <submittedName>
        <fullName evidence="3">3D (Asp-Asp-Asp) domain-containing protein</fullName>
    </submittedName>
</protein>
<dbReference type="AlphaFoldDB" id="A0A4R1R486"/>
<dbReference type="InterPro" id="IPR036908">
    <property type="entry name" value="RlpA-like_sf"/>
</dbReference>
<evidence type="ECO:0000259" key="2">
    <source>
        <dbReference type="Pfam" id="PF06725"/>
    </source>
</evidence>
<accession>A0A4R1R486</accession>
<name>A0A4R1R486_HYDET</name>
<sequence length="283" mass="31753">MSLSSLLLVGLPKSRIQLKVDGVESSWRPTMGNPGNQWLLEQPAESANPVPFQRVANSISAFPFHLRFNHLLIQSFPVNQSFQSFRFHTNQNVQGTTPLLDLSPLVNPEQGIAMLEINYLPVKIFQSAPHIAGSILQVYRLKLADHLLHSREWVLVVRYFPKTNEAKIVKILPISRLLITGRGNFLYRYAKIMEATAYYPGPECTGKYSTGFTFTGKKATRGIVAVDPRVIALGTMLYIEGYGHAEAADIGGAIRGNRIDLCFVTYREAKNYGRKNVKVYILE</sequence>
<dbReference type="PANTHER" id="PTHR39160">
    <property type="entry name" value="CELL WALL-BINDING PROTEIN YOCH"/>
    <property type="match status" value="1"/>
</dbReference>
<dbReference type="CDD" id="cd22786">
    <property type="entry name" value="DPBB_YuiC-like"/>
    <property type="match status" value="1"/>
</dbReference>
<evidence type="ECO:0000313" key="3">
    <source>
        <dbReference type="EMBL" id="TCL60274.1"/>
    </source>
</evidence>
<dbReference type="EMBL" id="SLUN01000036">
    <property type="protein sequence ID" value="TCL60274.1"/>
    <property type="molecule type" value="Genomic_DNA"/>
</dbReference>
<keyword evidence="4" id="KW-1185">Reference proteome</keyword>
<dbReference type="GO" id="GO:0004553">
    <property type="term" value="F:hydrolase activity, hydrolyzing O-glycosyl compounds"/>
    <property type="evidence" value="ECO:0007669"/>
    <property type="project" value="InterPro"/>
</dbReference>